<organism evidence="7 8">
    <name type="scientific">Syncephalastrum racemosum</name>
    <name type="common">Filamentous fungus</name>
    <dbReference type="NCBI Taxonomy" id="13706"/>
    <lineage>
        <taxon>Eukaryota</taxon>
        <taxon>Fungi</taxon>
        <taxon>Fungi incertae sedis</taxon>
        <taxon>Mucoromycota</taxon>
        <taxon>Mucoromycotina</taxon>
        <taxon>Mucoromycetes</taxon>
        <taxon>Mucorales</taxon>
        <taxon>Syncephalastraceae</taxon>
        <taxon>Syncephalastrum</taxon>
    </lineage>
</organism>
<keyword evidence="3 4" id="KW-0067">ATP-binding</keyword>
<evidence type="ECO:0000256" key="3">
    <source>
        <dbReference type="ARBA" id="ARBA00022840"/>
    </source>
</evidence>
<dbReference type="InParanoid" id="A0A1X2HFG7"/>
<dbReference type="InterPro" id="IPR050629">
    <property type="entry name" value="STE20/SPS1-PAK"/>
</dbReference>
<dbReference type="OrthoDB" id="248923at2759"/>
<name>A0A1X2HFG7_SYNRA</name>
<keyword evidence="7" id="KW-0418">Kinase</keyword>
<dbReference type="Gene3D" id="3.30.200.20">
    <property type="entry name" value="Phosphorylase Kinase, domain 1"/>
    <property type="match status" value="1"/>
</dbReference>
<feature type="region of interest" description="Disordered" evidence="5">
    <location>
        <begin position="1"/>
        <end position="60"/>
    </location>
</feature>
<feature type="compositionally biased region" description="Polar residues" evidence="5">
    <location>
        <begin position="346"/>
        <end position="356"/>
    </location>
</feature>
<gene>
    <name evidence="7" type="ORF">BCR43DRAFT_472870</name>
</gene>
<accession>A0A1X2HFG7</accession>
<feature type="compositionally biased region" description="Basic and acidic residues" evidence="5">
    <location>
        <begin position="357"/>
        <end position="367"/>
    </location>
</feature>
<evidence type="ECO:0000313" key="8">
    <source>
        <dbReference type="Proteomes" id="UP000242180"/>
    </source>
</evidence>
<dbReference type="PANTHER" id="PTHR48012">
    <property type="entry name" value="STERILE20-LIKE KINASE, ISOFORM B-RELATED"/>
    <property type="match status" value="1"/>
</dbReference>
<feature type="region of interest" description="Disordered" evidence="5">
    <location>
        <begin position="328"/>
        <end position="374"/>
    </location>
</feature>
<feature type="domain" description="Protein kinase" evidence="6">
    <location>
        <begin position="117"/>
        <end position="532"/>
    </location>
</feature>
<dbReference type="InterPro" id="IPR017441">
    <property type="entry name" value="Protein_kinase_ATP_BS"/>
</dbReference>
<dbReference type="PROSITE" id="PS00108">
    <property type="entry name" value="PROTEIN_KINASE_ST"/>
    <property type="match status" value="1"/>
</dbReference>
<dbReference type="GO" id="GO:0004674">
    <property type="term" value="F:protein serine/threonine kinase activity"/>
    <property type="evidence" value="ECO:0007669"/>
    <property type="project" value="UniProtKB-EC"/>
</dbReference>
<dbReference type="PANTHER" id="PTHR48012:SF16">
    <property type="entry name" value="NON-SPECIFIC SERINE_THREONINE PROTEIN KINASE"/>
    <property type="match status" value="1"/>
</dbReference>
<feature type="region of interest" description="Disordered" evidence="5">
    <location>
        <begin position="386"/>
        <end position="428"/>
    </location>
</feature>
<reference evidence="7 8" key="1">
    <citation type="submission" date="2016-07" db="EMBL/GenBank/DDBJ databases">
        <title>Pervasive Adenine N6-methylation of Active Genes in Fungi.</title>
        <authorList>
            <consortium name="DOE Joint Genome Institute"/>
            <person name="Mondo S.J."/>
            <person name="Dannebaum R.O."/>
            <person name="Kuo R.C."/>
            <person name="Labutti K."/>
            <person name="Haridas S."/>
            <person name="Kuo A."/>
            <person name="Salamov A."/>
            <person name="Ahrendt S.R."/>
            <person name="Lipzen A."/>
            <person name="Sullivan W."/>
            <person name="Andreopoulos W.B."/>
            <person name="Clum A."/>
            <person name="Lindquist E."/>
            <person name="Daum C."/>
            <person name="Ramamoorthy G.K."/>
            <person name="Gryganskyi A."/>
            <person name="Culley D."/>
            <person name="Magnuson J.K."/>
            <person name="James T.Y."/>
            <person name="O'Malley M.A."/>
            <person name="Stajich J.E."/>
            <person name="Spatafora J.W."/>
            <person name="Visel A."/>
            <person name="Grigoriev I.V."/>
        </authorList>
    </citation>
    <scope>NUCLEOTIDE SEQUENCE [LARGE SCALE GENOMIC DNA]</scope>
    <source>
        <strain evidence="7 8">NRRL 2496</strain>
    </source>
</reference>
<dbReference type="STRING" id="13706.A0A1X2HFG7"/>
<dbReference type="EC" id="2.7.11.1" evidence="1"/>
<protein>
    <recommendedName>
        <fullName evidence="1">non-specific serine/threonine protein kinase</fullName>
        <ecNumber evidence="1">2.7.11.1</ecNumber>
    </recommendedName>
</protein>
<evidence type="ECO:0000256" key="5">
    <source>
        <dbReference type="SAM" id="MobiDB-lite"/>
    </source>
</evidence>
<evidence type="ECO:0000256" key="4">
    <source>
        <dbReference type="PROSITE-ProRule" id="PRU10141"/>
    </source>
</evidence>
<dbReference type="PROSITE" id="PS00107">
    <property type="entry name" value="PROTEIN_KINASE_ATP"/>
    <property type="match status" value="1"/>
</dbReference>
<comment type="caution">
    <text evidence="7">The sequence shown here is derived from an EMBL/GenBank/DDBJ whole genome shotgun (WGS) entry which is preliminary data.</text>
</comment>
<dbReference type="InterPro" id="IPR011009">
    <property type="entry name" value="Kinase-like_dom_sf"/>
</dbReference>
<dbReference type="Proteomes" id="UP000242180">
    <property type="component" value="Unassembled WGS sequence"/>
</dbReference>
<feature type="compositionally biased region" description="Low complexity" evidence="5">
    <location>
        <begin position="301"/>
        <end position="314"/>
    </location>
</feature>
<feature type="compositionally biased region" description="Basic residues" evidence="5">
    <location>
        <begin position="31"/>
        <end position="43"/>
    </location>
</feature>
<dbReference type="GO" id="GO:0005737">
    <property type="term" value="C:cytoplasm"/>
    <property type="evidence" value="ECO:0007669"/>
    <property type="project" value="TreeGrafter"/>
</dbReference>
<keyword evidence="2 4" id="KW-0547">Nucleotide-binding</keyword>
<keyword evidence="7" id="KW-0808">Transferase</keyword>
<dbReference type="AlphaFoldDB" id="A0A1X2HFG7"/>
<dbReference type="SUPFAM" id="SSF56112">
    <property type="entry name" value="Protein kinase-like (PK-like)"/>
    <property type="match status" value="1"/>
</dbReference>
<dbReference type="InterPro" id="IPR008271">
    <property type="entry name" value="Ser/Thr_kinase_AS"/>
</dbReference>
<evidence type="ECO:0000256" key="2">
    <source>
        <dbReference type="ARBA" id="ARBA00022741"/>
    </source>
</evidence>
<sequence>MSDENKQQQEQSNSNGLTRQKSLNRMLASATRHRPSATRHRRAKTTDASKPPGLVRRGSLSDMFNRLLLRSRTESNPPPPPSPADAIATASNGDLTHRYIRKQTLQPDDYSSRVEDYRICKMIGSGATAAVYAAVHRPDQRPVAIKKVNLELLDIEDANRLEALRKEIQIMTLCRHPHLLPVLQSFVAMSHLYIITPIMSAGSCHDLLAYNCYEGLEEPLVACILKQVVQGLQYLHENGLVHRDIKSANLLLERDTGIVRLADFGVSNHLMAAVDAAKTKQNHVPDISSILQHPTLKPVPSSSRRSSATAVASMSSSMSSMQMLLPPLAPVRSSDNSSYLGAGNSEDYSSNNGADNSQDRNADEHGRQLSNQENGRNTLFPAIIHISPSSSVGPSESPSCSASSPLKEDEESNQLLRPSSSSNNKKAARRSFVGTPCWMAPEILQNKEYDAKVDIWSLGITAIELACGRPPFAEYDPLTIFSMIVHDTPPSLAASGCRYHYSAPFEDFVRSCLCKSPEKRPSATEILQHPFLRKAHTATHLQRYLFRRTQLDKRPRDSDACRYSEQHRVFNSAVGAPALNVDAWTFTSKGPNDGVSSQATRGDGSSSLLPDSIDTTSLLWDDEQDMVHMDSCSPITPETDLYQPLLRHDSKSSQKAYPNDEALLPYFQSPVLTKVGQQMRPVHISHE</sequence>
<evidence type="ECO:0000256" key="1">
    <source>
        <dbReference type="ARBA" id="ARBA00012513"/>
    </source>
</evidence>
<keyword evidence="8" id="KW-1185">Reference proteome</keyword>
<evidence type="ECO:0000259" key="6">
    <source>
        <dbReference type="PROSITE" id="PS50011"/>
    </source>
</evidence>
<dbReference type="PROSITE" id="PS50011">
    <property type="entry name" value="PROTEIN_KINASE_DOM"/>
    <property type="match status" value="1"/>
</dbReference>
<feature type="compositionally biased region" description="Polar residues" evidence="5">
    <location>
        <begin position="413"/>
        <end position="425"/>
    </location>
</feature>
<evidence type="ECO:0000313" key="7">
    <source>
        <dbReference type="EMBL" id="ORY97650.1"/>
    </source>
</evidence>
<dbReference type="InterPro" id="IPR000719">
    <property type="entry name" value="Prot_kinase_dom"/>
</dbReference>
<dbReference type="SMART" id="SM00220">
    <property type="entry name" value="S_TKc"/>
    <property type="match status" value="1"/>
</dbReference>
<dbReference type="GO" id="GO:0005524">
    <property type="term" value="F:ATP binding"/>
    <property type="evidence" value="ECO:0007669"/>
    <property type="project" value="UniProtKB-UniRule"/>
</dbReference>
<proteinExistence type="predicted"/>
<dbReference type="Pfam" id="PF00069">
    <property type="entry name" value="Pkinase"/>
    <property type="match status" value="2"/>
</dbReference>
<dbReference type="Gene3D" id="1.10.510.10">
    <property type="entry name" value="Transferase(Phosphotransferase) domain 1"/>
    <property type="match status" value="2"/>
</dbReference>
<feature type="compositionally biased region" description="Low complexity" evidence="5">
    <location>
        <begin position="387"/>
        <end position="405"/>
    </location>
</feature>
<dbReference type="EMBL" id="MCGN01000004">
    <property type="protein sequence ID" value="ORY97650.1"/>
    <property type="molecule type" value="Genomic_DNA"/>
</dbReference>
<feature type="region of interest" description="Disordered" evidence="5">
    <location>
        <begin position="285"/>
        <end position="314"/>
    </location>
</feature>
<feature type="binding site" evidence="4">
    <location>
        <position position="147"/>
    </location>
    <ligand>
        <name>ATP</name>
        <dbReference type="ChEBI" id="CHEBI:30616"/>
    </ligand>
</feature>
<feature type="region of interest" description="Disordered" evidence="5">
    <location>
        <begin position="590"/>
        <end position="610"/>
    </location>
</feature>